<dbReference type="EMBL" id="FUIG01000013">
    <property type="protein sequence ID" value="SJM29418.1"/>
    <property type="molecule type" value="Genomic_DNA"/>
</dbReference>
<evidence type="ECO:0000313" key="1">
    <source>
        <dbReference type="EMBL" id="SJM29418.1"/>
    </source>
</evidence>
<dbReference type="AlphaFoldDB" id="A0A2P9AE71"/>
<reference evidence="2" key="1">
    <citation type="submission" date="2016-12" db="EMBL/GenBank/DDBJ databases">
        <authorList>
            <person name="Brunel B."/>
        </authorList>
    </citation>
    <scope>NUCLEOTIDE SEQUENCE [LARGE SCALE GENOMIC DNA]</scope>
</reference>
<gene>
    <name evidence="1" type="ORF">BQ8482_111348</name>
</gene>
<proteinExistence type="predicted"/>
<name>A0A2P9AE71_9HYPH</name>
<accession>A0A2P9AE71</accession>
<dbReference type="Proteomes" id="UP000245698">
    <property type="component" value="Unassembled WGS sequence"/>
</dbReference>
<keyword evidence="2" id="KW-1185">Reference proteome</keyword>
<sequence>MFPITGRSSVPAESMVKVWLSCNASKTPSRKAVHRQTCSSIVSRGASLSSAFGRPCAVDSSSRMIQNEMRHNMALQLLPQMPRNEAKCRRSAKLSAGLQDDGLELCTKFIAEPHRQRDPCRERIHTETRAQAGAAEKFHNQSAILAKPARTAEHRIRLRSVSSLLTYYALTPRIIPLTVVVIRLGQLPAHRRERSIALGG</sequence>
<evidence type="ECO:0000313" key="2">
    <source>
        <dbReference type="Proteomes" id="UP000245698"/>
    </source>
</evidence>
<organism evidence="1 2">
    <name type="scientific">Mesorhizobium delmotii</name>
    <dbReference type="NCBI Taxonomy" id="1631247"/>
    <lineage>
        <taxon>Bacteria</taxon>
        <taxon>Pseudomonadati</taxon>
        <taxon>Pseudomonadota</taxon>
        <taxon>Alphaproteobacteria</taxon>
        <taxon>Hyphomicrobiales</taxon>
        <taxon>Phyllobacteriaceae</taxon>
        <taxon>Mesorhizobium</taxon>
    </lineage>
</organism>
<protein>
    <submittedName>
        <fullName evidence="1">Uncharacterized protein</fullName>
    </submittedName>
</protein>